<keyword evidence="2" id="KW-1185">Reference proteome</keyword>
<dbReference type="Gramene" id="KMS65202">
    <property type="protein sequence ID" value="KMS65202"/>
    <property type="gene ID" value="BVRB_038380"/>
</dbReference>
<dbReference type="AlphaFoldDB" id="A0A0J7YNQ6"/>
<reference evidence="1 2" key="1">
    <citation type="journal article" date="2014" name="Nature">
        <title>The genome of the recently domesticated crop plant sugar beet (Beta vulgaris).</title>
        <authorList>
            <person name="Dohm J.C."/>
            <person name="Minoche A.E."/>
            <person name="Holtgrawe D."/>
            <person name="Capella-Gutierrez S."/>
            <person name="Zakrzewski F."/>
            <person name="Tafer H."/>
            <person name="Rupp O."/>
            <person name="Sorensen T.R."/>
            <person name="Stracke R."/>
            <person name="Reinhardt R."/>
            <person name="Goesmann A."/>
            <person name="Kraft T."/>
            <person name="Schulz B."/>
            <person name="Stadler P.F."/>
            <person name="Schmidt T."/>
            <person name="Gabaldon T."/>
            <person name="Lehrach H."/>
            <person name="Weisshaar B."/>
            <person name="Himmelbauer H."/>
        </authorList>
    </citation>
    <scope>NUCLEOTIDE SEQUENCE [LARGE SCALE GENOMIC DNA]</scope>
    <source>
        <tissue evidence="1">Taproot</tissue>
    </source>
</reference>
<evidence type="ECO:0000313" key="1">
    <source>
        <dbReference type="EMBL" id="KMS65202.1"/>
    </source>
</evidence>
<protein>
    <submittedName>
        <fullName evidence="1">Uncharacterized protein</fullName>
    </submittedName>
</protein>
<organism evidence="1 2">
    <name type="scientific">Beta vulgaris subsp. vulgaris</name>
    <name type="common">Beet</name>
    <dbReference type="NCBI Taxonomy" id="3555"/>
    <lineage>
        <taxon>Eukaryota</taxon>
        <taxon>Viridiplantae</taxon>
        <taxon>Streptophyta</taxon>
        <taxon>Embryophyta</taxon>
        <taxon>Tracheophyta</taxon>
        <taxon>Spermatophyta</taxon>
        <taxon>Magnoliopsida</taxon>
        <taxon>eudicotyledons</taxon>
        <taxon>Gunneridae</taxon>
        <taxon>Pentapetalae</taxon>
        <taxon>Caryophyllales</taxon>
        <taxon>Chenopodiaceae</taxon>
        <taxon>Betoideae</taxon>
        <taxon>Beta</taxon>
    </lineage>
</organism>
<accession>A0A0J7YNQ6</accession>
<proteinExistence type="predicted"/>
<dbReference type="EMBL" id="KQ112937">
    <property type="protein sequence ID" value="KMS65202.1"/>
    <property type="molecule type" value="Genomic_DNA"/>
</dbReference>
<gene>
    <name evidence="1" type="ORF">BVRB_038380</name>
</gene>
<name>A0A0J7YNQ6_BETVV</name>
<sequence length="97" mass="11197">MAKLKMVPTPGVPLNGVEKFMQEFEDIIQRHRLQRSREDDDGRKMLINYLLKAVRPYGLQEMVRTEIQADPFIGKSLPKFNMILRKNAGHARSCQGV</sequence>
<evidence type="ECO:0000313" key="2">
    <source>
        <dbReference type="Proteomes" id="UP000035740"/>
    </source>
</evidence>
<dbReference type="Proteomes" id="UP000035740">
    <property type="component" value="Unassembled WGS sequence"/>
</dbReference>